<accession>A0A9W8INS8</accession>
<evidence type="ECO:0000256" key="1">
    <source>
        <dbReference type="SAM" id="MobiDB-lite"/>
    </source>
</evidence>
<name>A0A9W8INS8_9FUNG</name>
<evidence type="ECO:0000313" key="3">
    <source>
        <dbReference type="Proteomes" id="UP001140074"/>
    </source>
</evidence>
<keyword evidence="3" id="KW-1185">Reference proteome</keyword>
<evidence type="ECO:0000313" key="2">
    <source>
        <dbReference type="EMBL" id="KAJ2861803.1"/>
    </source>
</evidence>
<feature type="region of interest" description="Disordered" evidence="1">
    <location>
        <begin position="63"/>
        <end position="85"/>
    </location>
</feature>
<dbReference type="Proteomes" id="UP001140074">
    <property type="component" value="Unassembled WGS sequence"/>
</dbReference>
<dbReference type="AlphaFoldDB" id="A0A9W8INS8"/>
<gene>
    <name evidence="2" type="ORF">GGH94_004676</name>
</gene>
<reference evidence="2" key="1">
    <citation type="submission" date="2022-07" db="EMBL/GenBank/DDBJ databases">
        <title>Phylogenomic reconstructions and comparative analyses of Kickxellomycotina fungi.</title>
        <authorList>
            <person name="Reynolds N.K."/>
            <person name="Stajich J.E."/>
            <person name="Barry K."/>
            <person name="Grigoriev I.V."/>
            <person name="Crous P."/>
            <person name="Smith M.E."/>
        </authorList>
    </citation>
    <scope>NUCLEOTIDE SEQUENCE</scope>
    <source>
        <strain evidence="2">RSA 476</strain>
    </source>
</reference>
<proteinExistence type="predicted"/>
<dbReference type="EMBL" id="JANBUY010000201">
    <property type="protein sequence ID" value="KAJ2861803.1"/>
    <property type="molecule type" value="Genomic_DNA"/>
</dbReference>
<comment type="caution">
    <text evidence="2">The sequence shown here is derived from an EMBL/GenBank/DDBJ whole genome shotgun (WGS) entry which is preliminary data.</text>
</comment>
<organism evidence="2 3">
    <name type="scientific">Coemansia aciculifera</name>
    <dbReference type="NCBI Taxonomy" id="417176"/>
    <lineage>
        <taxon>Eukaryota</taxon>
        <taxon>Fungi</taxon>
        <taxon>Fungi incertae sedis</taxon>
        <taxon>Zoopagomycota</taxon>
        <taxon>Kickxellomycotina</taxon>
        <taxon>Kickxellomycetes</taxon>
        <taxon>Kickxellales</taxon>
        <taxon>Kickxellaceae</taxon>
        <taxon>Coemansia</taxon>
    </lineage>
</organism>
<sequence length="356" mass="38657">MMATTYRNTLLDDEPPPEYSQFPLPEEQSIDAGAGAPIVRAQPPHLVVNPSDPRSQYARRFFHNGHTPPELPRRVEVSSGPMPVNPRLPQRLNVGYEQLETTPTQTELAQSPWPAIAGARPDLLHTRRSDSGLPHLHVPTIATPARTPPGPAPGNISYSSLRDNPTSIRVVSNTPGRCSTPAYPGAQHQYNNSMLSSWPRYEVGNIGYGQHSGVAQPVTYSITCPSCRNTGRQSNGLPCHCPVGTVTQRTRARPQAPSLLGLLDNMLSPLINMPHSVPAVPSTYTSHHPANTSQSDSSLTYLQYVPGTGNPCPSCVGQSYFRNREVQNTPMARDMARRFGGTPPPCNVCGDRGRIG</sequence>
<protein>
    <submittedName>
        <fullName evidence="2">Uncharacterized protein</fullName>
    </submittedName>
</protein>